<organism evidence="1 2">
    <name type="scientific">Thalassospira xiamenensis</name>
    <dbReference type="NCBI Taxonomy" id="220697"/>
    <lineage>
        <taxon>Bacteria</taxon>
        <taxon>Pseudomonadati</taxon>
        <taxon>Pseudomonadota</taxon>
        <taxon>Alphaproteobacteria</taxon>
        <taxon>Rhodospirillales</taxon>
        <taxon>Thalassospiraceae</taxon>
        <taxon>Thalassospira</taxon>
    </lineage>
</organism>
<evidence type="ECO:0000313" key="1">
    <source>
        <dbReference type="EMBL" id="SOB94258.1"/>
    </source>
</evidence>
<proteinExistence type="predicted"/>
<accession>A0A285RKK3</accession>
<protein>
    <submittedName>
        <fullName evidence="1">Uncharacterized protein</fullName>
    </submittedName>
</protein>
<dbReference type="AlphaFoldDB" id="A0A285RKK3"/>
<reference evidence="1 2" key="1">
    <citation type="submission" date="2017-08" db="EMBL/GenBank/DDBJ databases">
        <authorList>
            <person name="de Groot N.N."/>
        </authorList>
    </citation>
    <scope>NUCLEOTIDE SEQUENCE [LARGE SCALE GENOMIC DNA]</scope>
    <source>
        <strain evidence="1 2">USBA 78</strain>
    </source>
</reference>
<sequence length="37" mass="4251">MVSWRRVHALHAGATSFPLFCDDLDLQESQRGERSFS</sequence>
<dbReference type="Proteomes" id="UP000219068">
    <property type="component" value="Unassembled WGS sequence"/>
</dbReference>
<gene>
    <name evidence="1" type="ORF">SAMN05428964_101958</name>
</gene>
<name>A0A285RKK3_9PROT</name>
<dbReference type="EMBL" id="OBMM01000001">
    <property type="protein sequence ID" value="SOB94258.1"/>
    <property type="molecule type" value="Genomic_DNA"/>
</dbReference>
<evidence type="ECO:0000313" key="2">
    <source>
        <dbReference type="Proteomes" id="UP000219068"/>
    </source>
</evidence>